<keyword evidence="4" id="KW-0472">Membrane</keyword>
<dbReference type="NCBIfam" id="TIGR00254">
    <property type="entry name" value="GGDEF"/>
    <property type="match status" value="1"/>
</dbReference>
<comment type="catalytic activity">
    <reaction evidence="3">
        <text>2 GTP = 3',3'-c-di-GMP + 2 diphosphate</text>
        <dbReference type="Rhea" id="RHEA:24898"/>
        <dbReference type="ChEBI" id="CHEBI:33019"/>
        <dbReference type="ChEBI" id="CHEBI:37565"/>
        <dbReference type="ChEBI" id="CHEBI:58805"/>
        <dbReference type="EC" id="2.7.7.65"/>
    </reaction>
</comment>
<evidence type="ECO:0000256" key="3">
    <source>
        <dbReference type="ARBA" id="ARBA00034247"/>
    </source>
</evidence>
<name>D2UCU6_XANAP</name>
<accession>D2UCU6</accession>
<dbReference type="Pfam" id="PF00990">
    <property type="entry name" value="GGDEF"/>
    <property type="match status" value="1"/>
</dbReference>
<dbReference type="FunFam" id="3.30.70.270:FF:000001">
    <property type="entry name" value="Diguanylate cyclase domain protein"/>
    <property type="match status" value="1"/>
</dbReference>
<reference evidence="6 7" key="1">
    <citation type="journal article" date="2009" name="BMC Genomics">
        <title>The complete genome sequence of Xanthomonas albilineans provides new insights into the reductive genome evolution of the xylem-limited Xanthomonadaceae.</title>
        <authorList>
            <person name="Pieretti I."/>
            <person name="Royer M."/>
            <person name="Barbe V."/>
            <person name="Carrere S."/>
            <person name="Koebnik R."/>
            <person name="Cociancich S."/>
            <person name="Couloux A."/>
            <person name="Darrasse A."/>
            <person name="Gouzy J."/>
            <person name="Jacques M.A."/>
            <person name="Lauber E."/>
            <person name="Manceau C."/>
            <person name="Mangenot S."/>
            <person name="Poussier S."/>
            <person name="Segurens B."/>
            <person name="Szurek B."/>
            <person name="Verdier V."/>
            <person name="Arlat M."/>
            <person name="Rott P."/>
        </authorList>
    </citation>
    <scope>NUCLEOTIDE SEQUENCE [LARGE SCALE GENOMIC DNA]</scope>
    <source>
        <strain evidence="7">GPE PC73 / CFBP 7063</strain>
    </source>
</reference>
<dbReference type="EMBL" id="FP565176">
    <property type="protein sequence ID" value="CBA15657.1"/>
    <property type="molecule type" value="Genomic_DNA"/>
</dbReference>
<dbReference type="KEGG" id="xal:XALC_1142"/>
<dbReference type="SMART" id="SM00267">
    <property type="entry name" value="GGDEF"/>
    <property type="match status" value="1"/>
</dbReference>
<dbReference type="PANTHER" id="PTHR45138:SF9">
    <property type="entry name" value="DIGUANYLATE CYCLASE DGCM-RELATED"/>
    <property type="match status" value="1"/>
</dbReference>
<organism evidence="6 7">
    <name type="scientific">Xanthomonas albilineans (strain GPE PC73 / CFBP 7063)</name>
    <dbReference type="NCBI Taxonomy" id="380358"/>
    <lineage>
        <taxon>Bacteria</taxon>
        <taxon>Pseudomonadati</taxon>
        <taxon>Pseudomonadota</taxon>
        <taxon>Gammaproteobacteria</taxon>
        <taxon>Lysobacterales</taxon>
        <taxon>Lysobacteraceae</taxon>
        <taxon>Xanthomonas</taxon>
    </lineage>
</organism>
<evidence type="ECO:0000313" key="7">
    <source>
        <dbReference type="Proteomes" id="UP000001890"/>
    </source>
</evidence>
<dbReference type="InterPro" id="IPR050469">
    <property type="entry name" value="Diguanylate_Cyclase"/>
</dbReference>
<protein>
    <recommendedName>
        <fullName evidence="2">diguanylate cyclase</fullName>
        <ecNumber evidence="2">2.7.7.65</ecNumber>
    </recommendedName>
</protein>
<dbReference type="PROSITE" id="PS50887">
    <property type="entry name" value="GGDEF"/>
    <property type="match status" value="1"/>
</dbReference>
<proteinExistence type="predicted"/>
<dbReference type="EC" id="2.7.7.65" evidence="2"/>
<evidence type="ECO:0000313" key="6">
    <source>
        <dbReference type="EMBL" id="CBA15657.1"/>
    </source>
</evidence>
<comment type="cofactor">
    <cofactor evidence="1">
        <name>Mg(2+)</name>
        <dbReference type="ChEBI" id="CHEBI:18420"/>
    </cofactor>
</comment>
<dbReference type="GO" id="GO:0043709">
    <property type="term" value="P:cell adhesion involved in single-species biofilm formation"/>
    <property type="evidence" value="ECO:0007669"/>
    <property type="project" value="TreeGrafter"/>
</dbReference>
<dbReference type="GeneID" id="57876459"/>
<evidence type="ECO:0000256" key="2">
    <source>
        <dbReference type="ARBA" id="ARBA00012528"/>
    </source>
</evidence>
<dbReference type="STRING" id="380358.XALC_1142"/>
<sequence>MSLSMRRQFRLGIIKILGPSTSALLLLFGAYQASLDQPWTAVASLALANLAALATWLSLHHGDGRMGPLLSLSWLLGCALVCHALHHAAVPWLYLVMMSNFFVVGRTVGLACNITLIVMLLLIIPGTLLGPEHMFSLLTVSLLITGLGYILSLRLEDDRVQLEQLASHDALTALPNRRMLERSLSQCVADPRRTVRRHGLIVLDIDHFKKVNDLHGHAEGDRTLTELAALLRLQVHAPDEVFRFGGEEFVIVTRLQSTHELTAFTKRLYEATRSVLHSPSGAITVSLGAAMLCDEQQWQDWFSRADTALYQAKNKGRDTYVVAEDVTQD</sequence>
<evidence type="ECO:0000256" key="1">
    <source>
        <dbReference type="ARBA" id="ARBA00001946"/>
    </source>
</evidence>
<evidence type="ECO:0000256" key="4">
    <source>
        <dbReference type="SAM" id="Phobius"/>
    </source>
</evidence>
<dbReference type="PATRIC" id="fig|29447.3.peg.1143"/>
<dbReference type="Gene3D" id="3.30.70.270">
    <property type="match status" value="1"/>
</dbReference>
<dbReference type="RefSeq" id="WP_012915661.1">
    <property type="nucleotide sequence ID" value="NC_013722.1"/>
</dbReference>
<dbReference type="InterPro" id="IPR029787">
    <property type="entry name" value="Nucleotide_cyclase"/>
</dbReference>
<dbReference type="Proteomes" id="UP000001890">
    <property type="component" value="Chromosome"/>
</dbReference>
<dbReference type="CDD" id="cd01949">
    <property type="entry name" value="GGDEF"/>
    <property type="match status" value="1"/>
</dbReference>
<dbReference type="PANTHER" id="PTHR45138">
    <property type="entry name" value="REGULATORY COMPONENTS OF SENSORY TRANSDUCTION SYSTEM"/>
    <property type="match status" value="1"/>
</dbReference>
<feature type="transmembrane region" description="Helical" evidence="4">
    <location>
        <begin position="71"/>
        <end position="95"/>
    </location>
</feature>
<dbReference type="GO" id="GO:1902201">
    <property type="term" value="P:negative regulation of bacterial-type flagellum-dependent cell motility"/>
    <property type="evidence" value="ECO:0007669"/>
    <property type="project" value="TreeGrafter"/>
</dbReference>
<gene>
    <name evidence="6" type="ordered locus">XALc_1142</name>
</gene>
<dbReference type="SUPFAM" id="SSF55073">
    <property type="entry name" value="Nucleotide cyclase"/>
    <property type="match status" value="1"/>
</dbReference>
<feature type="domain" description="GGDEF" evidence="5">
    <location>
        <begin position="196"/>
        <end position="325"/>
    </location>
</feature>
<dbReference type="GO" id="GO:0052621">
    <property type="term" value="F:diguanylate cyclase activity"/>
    <property type="evidence" value="ECO:0007669"/>
    <property type="project" value="UniProtKB-EC"/>
</dbReference>
<evidence type="ECO:0000259" key="5">
    <source>
        <dbReference type="PROSITE" id="PS50887"/>
    </source>
</evidence>
<feature type="transmembrane region" description="Helical" evidence="4">
    <location>
        <begin position="135"/>
        <end position="155"/>
    </location>
</feature>
<dbReference type="InterPro" id="IPR000160">
    <property type="entry name" value="GGDEF_dom"/>
</dbReference>
<feature type="transmembrane region" description="Helical" evidence="4">
    <location>
        <begin position="101"/>
        <end position="123"/>
    </location>
</feature>
<keyword evidence="4" id="KW-1133">Transmembrane helix</keyword>
<dbReference type="AlphaFoldDB" id="D2UCU6"/>
<feature type="transmembrane region" description="Helical" evidence="4">
    <location>
        <begin position="12"/>
        <end position="33"/>
    </location>
</feature>
<dbReference type="InterPro" id="IPR043128">
    <property type="entry name" value="Rev_trsase/Diguanyl_cyclase"/>
</dbReference>
<keyword evidence="4" id="KW-0812">Transmembrane</keyword>
<dbReference type="GO" id="GO:0005886">
    <property type="term" value="C:plasma membrane"/>
    <property type="evidence" value="ECO:0007669"/>
    <property type="project" value="TreeGrafter"/>
</dbReference>
<dbReference type="eggNOG" id="COG2199">
    <property type="taxonomic scope" value="Bacteria"/>
</dbReference>
<keyword evidence="7" id="KW-1185">Reference proteome</keyword>